<feature type="compositionally biased region" description="Basic residues" evidence="1">
    <location>
        <begin position="311"/>
        <end position="320"/>
    </location>
</feature>
<evidence type="ECO:0000313" key="3">
    <source>
        <dbReference type="Proteomes" id="UP000019335"/>
    </source>
</evidence>
<feature type="compositionally biased region" description="Low complexity" evidence="1">
    <location>
        <begin position="48"/>
        <end position="57"/>
    </location>
</feature>
<comment type="caution">
    <text evidence="2">The sequence shown here is derived from an EMBL/GenBank/DDBJ whole genome shotgun (WGS) entry which is preliminary data.</text>
</comment>
<keyword evidence="3" id="KW-1185">Reference proteome</keyword>
<protein>
    <recommendedName>
        <fullName evidence="4">PX domain-containing protein</fullName>
    </recommendedName>
</protein>
<dbReference type="Proteomes" id="UP000019335">
    <property type="component" value="Chromosome 1"/>
</dbReference>
<feature type="compositionally biased region" description="Low complexity" evidence="1">
    <location>
        <begin position="141"/>
        <end position="161"/>
    </location>
</feature>
<dbReference type="OrthoDB" id="21085at2759"/>
<evidence type="ECO:0008006" key="4">
    <source>
        <dbReference type="Google" id="ProtNLM"/>
    </source>
</evidence>
<accession>W7TVQ2</accession>
<feature type="region of interest" description="Disordered" evidence="1">
    <location>
        <begin position="590"/>
        <end position="610"/>
    </location>
</feature>
<sequence>MTSGSTAKVGCDGLAVSDTQREGTIDSASLSSAPDKLVSHKPQRPKPSSFSSVASGSGNTPLTFQQQSLEELERGENLTSPFTSPAGAWTDHAFFETRPLPRSPLRHSPTTKAGDSQDPTITPVSADSDSAFFEAESGNQPSSSLSFSSFSSSPSTSPNPNGAAVSSPYASISDYAAPAYHGIVECTTPPTRSFLSAAATLVRPPPPGSGAVPPFLDDFAADFGGVSAEMETGKGKSPGSLKQQQLELALAEDGFLSSPGGSEGGESSGKSACPPSTPTSTSDPPPEDLLFLFSPTLVHTPSSRAATPRSTPRHTTRRRLSMPGLPFRATPRSTGSKAPVTASARGTGILSLDSIRVKLATGLTPRSTLSEYVPVHLSPTLAKAQEQEHVDAPDGEDILLVQSAHRLGLDITGLRKALLVRILGVEPTPPGPTSPPSPPPLSPATLLFGSARKQTIAHTFSGSVSPARPTTKRTRSASAGVMPTGWLRRAAGGQSHLGEGRGGKTGKRVSETYQFVLWVLDLESGEEWRVRKGPSEMLALHEAVSAMRPGSLGIDGVKFPLKRHKSETNPPSLEKQARLEEYLRRLTGVSSSHSMVSSSPPSPLGAAARPAVPSQETDYEVAKVLQDFLGATERVDELTTMAHTVGKGDPQRRLRRQIQLPTASGHGAFRWQFAGHGAHHLDVS</sequence>
<feature type="region of interest" description="Disordered" evidence="1">
    <location>
        <begin position="458"/>
        <end position="479"/>
    </location>
</feature>
<evidence type="ECO:0000313" key="2">
    <source>
        <dbReference type="EMBL" id="EWM30217.1"/>
    </source>
</evidence>
<proteinExistence type="predicted"/>
<evidence type="ECO:0000256" key="1">
    <source>
        <dbReference type="SAM" id="MobiDB-lite"/>
    </source>
</evidence>
<feature type="compositionally biased region" description="Polar residues" evidence="1">
    <location>
        <begin position="58"/>
        <end position="69"/>
    </location>
</feature>
<dbReference type="EMBL" id="AZIL01000038">
    <property type="protein sequence ID" value="EWM30217.1"/>
    <property type="molecule type" value="Genomic_DNA"/>
</dbReference>
<reference evidence="2 3" key="1">
    <citation type="journal article" date="2014" name="Mol. Plant">
        <title>Chromosome Scale Genome Assembly and Transcriptome Profiling of Nannochloropsis gaditana in Nitrogen Depletion.</title>
        <authorList>
            <person name="Corteggiani Carpinelli E."/>
            <person name="Telatin A."/>
            <person name="Vitulo N."/>
            <person name="Forcato C."/>
            <person name="D'Angelo M."/>
            <person name="Schiavon R."/>
            <person name="Vezzi A."/>
            <person name="Giacometti G.M."/>
            <person name="Morosinotto T."/>
            <person name="Valle G."/>
        </authorList>
    </citation>
    <scope>NUCLEOTIDE SEQUENCE [LARGE SCALE GENOMIC DNA]</scope>
    <source>
        <strain evidence="2 3">B-31</strain>
    </source>
</reference>
<feature type="region of interest" description="Disordered" evidence="1">
    <location>
        <begin position="1"/>
        <end position="168"/>
    </location>
</feature>
<gene>
    <name evidence="2" type="ORF">Naga_100003g51</name>
</gene>
<feature type="compositionally biased region" description="Polar residues" evidence="1">
    <location>
        <begin position="110"/>
        <end position="128"/>
    </location>
</feature>
<dbReference type="AlphaFoldDB" id="W7TVQ2"/>
<feature type="region of interest" description="Disordered" evidence="1">
    <location>
        <begin position="254"/>
        <end position="342"/>
    </location>
</feature>
<name>W7TVQ2_9STRA</name>
<organism evidence="2 3">
    <name type="scientific">Nannochloropsis gaditana</name>
    <dbReference type="NCBI Taxonomy" id="72520"/>
    <lineage>
        <taxon>Eukaryota</taxon>
        <taxon>Sar</taxon>
        <taxon>Stramenopiles</taxon>
        <taxon>Ochrophyta</taxon>
        <taxon>Eustigmatophyceae</taxon>
        <taxon>Eustigmatales</taxon>
        <taxon>Monodopsidaceae</taxon>
        <taxon>Nannochloropsis</taxon>
    </lineage>
</organism>